<evidence type="ECO:0000313" key="3">
    <source>
        <dbReference type="EMBL" id="MBP0616735.1"/>
    </source>
</evidence>
<keyword evidence="4" id="KW-1185">Reference proteome</keyword>
<name>A0ABS4BJ17_9HYPH</name>
<reference evidence="3 4" key="1">
    <citation type="submission" date="2021-04" db="EMBL/GenBank/DDBJ databases">
        <title>Whole genome sequence of Jiella sp. KSK16Y-1.</title>
        <authorList>
            <person name="Tuo L."/>
        </authorList>
    </citation>
    <scope>NUCLEOTIDE SEQUENCE [LARGE SCALE GENOMIC DNA]</scope>
    <source>
        <strain evidence="3 4">KSK16Y-1</strain>
    </source>
</reference>
<evidence type="ECO:0000256" key="1">
    <source>
        <dbReference type="SAM" id="MobiDB-lite"/>
    </source>
</evidence>
<keyword evidence="2" id="KW-0472">Membrane</keyword>
<gene>
    <name evidence="3" type="ORF">J6595_14190</name>
</gene>
<keyword evidence="2" id="KW-1133">Transmembrane helix</keyword>
<protein>
    <recommendedName>
        <fullName evidence="5">PhnA-like protein</fullName>
    </recommendedName>
</protein>
<dbReference type="Proteomes" id="UP000678276">
    <property type="component" value="Unassembled WGS sequence"/>
</dbReference>
<feature type="transmembrane region" description="Helical" evidence="2">
    <location>
        <begin position="40"/>
        <end position="64"/>
    </location>
</feature>
<proteinExistence type="predicted"/>
<feature type="region of interest" description="Disordered" evidence="1">
    <location>
        <begin position="187"/>
        <end position="210"/>
    </location>
</feature>
<keyword evidence="2" id="KW-0812">Transmembrane</keyword>
<organism evidence="3 4">
    <name type="scientific">Jiella mangrovi</name>
    <dbReference type="NCBI Taxonomy" id="2821407"/>
    <lineage>
        <taxon>Bacteria</taxon>
        <taxon>Pseudomonadati</taxon>
        <taxon>Pseudomonadota</taxon>
        <taxon>Alphaproteobacteria</taxon>
        <taxon>Hyphomicrobiales</taxon>
        <taxon>Aurantimonadaceae</taxon>
        <taxon>Jiella</taxon>
    </lineage>
</organism>
<feature type="transmembrane region" description="Helical" evidence="2">
    <location>
        <begin position="76"/>
        <end position="101"/>
    </location>
</feature>
<evidence type="ECO:0008006" key="5">
    <source>
        <dbReference type="Google" id="ProtNLM"/>
    </source>
</evidence>
<dbReference type="RefSeq" id="WP_209595227.1">
    <property type="nucleotide sequence ID" value="NZ_JAGJCF010000010.1"/>
</dbReference>
<sequence>MEAGIADLSGTGREKRLADSRIAELGRDRASAPAATLKRISWGGILAGAILALMIQFMLGLFGLGIGLSSPMGGSAGVFSVAGLWAVLVVLVGVFAGAFAAARFAGIPSRIDGVLHGVVTWAVTGLLALYLLTSGAAALVGGAFGVLGQSVDDMTRAAQALTSNASSLGQTLRPGSGRLFMPAPASNAGEAAGQVSSDTPAPAAPAAPAPSAADRDAAYAQVVAGAAKDAEPEARAAAVDAIAETAGVARPEAERRFDTFAERYAKARSDMETSRDAAARDLGRASLAAFVAMVLGMLVGAVGGLLGTPGRLAEARAPRH</sequence>
<feature type="transmembrane region" description="Helical" evidence="2">
    <location>
        <begin position="285"/>
        <end position="306"/>
    </location>
</feature>
<evidence type="ECO:0000313" key="4">
    <source>
        <dbReference type="Proteomes" id="UP000678276"/>
    </source>
</evidence>
<dbReference type="EMBL" id="JAGJCF010000010">
    <property type="protein sequence ID" value="MBP0616735.1"/>
    <property type="molecule type" value="Genomic_DNA"/>
</dbReference>
<evidence type="ECO:0000256" key="2">
    <source>
        <dbReference type="SAM" id="Phobius"/>
    </source>
</evidence>
<comment type="caution">
    <text evidence="3">The sequence shown here is derived from an EMBL/GenBank/DDBJ whole genome shotgun (WGS) entry which is preliminary data.</text>
</comment>
<feature type="transmembrane region" description="Helical" evidence="2">
    <location>
        <begin position="121"/>
        <end position="147"/>
    </location>
</feature>
<accession>A0ABS4BJ17</accession>